<comment type="caution">
    <text evidence="1">The sequence shown here is derived from an EMBL/GenBank/DDBJ whole genome shotgun (WGS) entry which is preliminary data.</text>
</comment>
<dbReference type="AlphaFoldDB" id="A0A4R2RGN7"/>
<reference evidence="1 2" key="1">
    <citation type="submission" date="2019-03" db="EMBL/GenBank/DDBJ databases">
        <title>Genomic Encyclopedia of Type Strains, Phase IV (KMG-IV): sequencing the most valuable type-strain genomes for metagenomic binning, comparative biology and taxonomic classification.</title>
        <authorList>
            <person name="Goeker M."/>
        </authorList>
    </citation>
    <scope>NUCLEOTIDE SEQUENCE [LARGE SCALE GENOMIC DNA]</scope>
    <source>
        <strain evidence="1 2">DSM 11170</strain>
    </source>
</reference>
<organism evidence="1 2">
    <name type="scientific">Heliophilum fasciatum</name>
    <dbReference type="NCBI Taxonomy" id="35700"/>
    <lineage>
        <taxon>Bacteria</taxon>
        <taxon>Bacillati</taxon>
        <taxon>Bacillota</taxon>
        <taxon>Clostridia</taxon>
        <taxon>Eubacteriales</taxon>
        <taxon>Heliobacteriaceae</taxon>
        <taxon>Heliophilum</taxon>
    </lineage>
</organism>
<proteinExistence type="predicted"/>
<keyword evidence="2" id="KW-1185">Reference proteome</keyword>
<dbReference type="Proteomes" id="UP000294813">
    <property type="component" value="Unassembled WGS sequence"/>
</dbReference>
<dbReference type="EMBL" id="SLXT01000026">
    <property type="protein sequence ID" value="TCP61738.1"/>
    <property type="molecule type" value="Genomic_DNA"/>
</dbReference>
<evidence type="ECO:0000313" key="1">
    <source>
        <dbReference type="EMBL" id="TCP61738.1"/>
    </source>
</evidence>
<name>A0A4R2RGN7_9FIRM</name>
<sequence>MKLRRVTTVLGLDELGIFARDGGFETVWGVAKKGGFLRRGTGLKSLDFTKFFVWLRLRLQ</sequence>
<accession>A0A4R2RGN7</accession>
<evidence type="ECO:0000313" key="2">
    <source>
        <dbReference type="Proteomes" id="UP000294813"/>
    </source>
</evidence>
<gene>
    <name evidence="1" type="ORF">EDD73_1269</name>
</gene>
<protein>
    <submittedName>
        <fullName evidence="1">Uncharacterized protein</fullName>
    </submittedName>
</protein>